<keyword evidence="6 11" id="KW-0547">Nucleotide-binding</keyword>
<sequence length="678" mass="75150">MNTQDFLLELGTEELPPKLLPKLSQALTANLVKELSELKLSHAKVESFATPRRLAVLVRDLQCQQEDQIIERKGPSVSAPEQAVEGFAKSCGVLSSELDKKPFGKSDYYFFSKEQKGLEAKDLLAQVVDTAIKNIPIAKPMRWGSSEQQFVRPTHWLVMLLGAEVIQTQVMGLNAGNVTHGLRFTGPKTIEIDQAKNYRTIMQQQAQIEVDFDTRKEMIRQQVIQVATENKATAVIDESLLSEVCALVEYPRAFSGGFSESFLAVPEEALISAMKSHQKYFHMLDKHNKLLPSFISVANIESSDLAVIVSGNERVIRPRLADSEFFWEQDKSQTLHSRLEKLDRVLFMKSLGSMGDKAKRIEILSGDIAKMIGIDEADAKRAGLLCKTDLVSEMVGEFADLQGVMGGYYAQNDQESSAVSIAISEHYHPRFSGDTLPSTETGLAVAIADKLDTITGIYGIGQGPTGSKDPYALRRMALGLLRIMVESKLELNLKALIASSLSAHSADVDRQCAPAIYTFMMDRLRAYYKEKQVSGKAFEAVLAVAPESPYDFHLRVEALNIFTQDQAAESLIEANKRIANMLKDQKNLSIEVDASVLVEKAEKTLFAQTQAVAEKLSNSTDYASSMSELISLKVSIDQFFDQVMVNSDVAELKQARLNLIYWVRSLFLSVADVSHLSA</sequence>
<dbReference type="STRING" id="1705394.SP60_06600"/>
<keyword evidence="14" id="KW-1185">Reference proteome</keyword>
<feature type="domain" description="DALR anticodon binding" evidence="12">
    <location>
        <begin position="573"/>
        <end position="666"/>
    </location>
</feature>
<dbReference type="EMBL" id="CP010552">
    <property type="protein sequence ID" value="ALE52897.1"/>
    <property type="molecule type" value="Genomic_DNA"/>
</dbReference>
<comment type="subunit">
    <text evidence="3 11">Tetramer of two alpha and two beta subunits.</text>
</comment>
<dbReference type="OrthoDB" id="9775440at2"/>
<dbReference type="SUPFAM" id="SSF109604">
    <property type="entry name" value="HD-domain/PDEase-like"/>
    <property type="match status" value="1"/>
</dbReference>
<evidence type="ECO:0000256" key="8">
    <source>
        <dbReference type="ARBA" id="ARBA00022917"/>
    </source>
</evidence>
<comment type="catalytic activity">
    <reaction evidence="10 11">
        <text>tRNA(Gly) + glycine + ATP = glycyl-tRNA(Gly) + AMP + diphosphate</text>
        <dbReference type="Rhea" id="RHEA:16013"/>
        <dbReference type="Rhea" id="RHEA-COMP:9664"/>
        <dbReference type="Rhea" id="RHEA-COMP:9683"/>
        <dbReference type="ChEBI" id="CHEBI:30616"/>
        <dbReference type="ChEBI" id="CHEBI:33019"/>
        <dbReference type="ChEBI" id="CHEBI:57305"/>
        <dbReference type="ChEBI" id="CHEBI:78442"/>
        <dbReference type="ChEBI" id="CHEBI:78522"/>
        <dbReference type="ChEBI" id="CHEBI:456215"/>
        <dbReference type="EC" id="6.1.1.14"/>
    </reaction>
</comment>
<dbReference type="InterPro" id="IPR015944">
    <property type="entry name" value="Gly-tRNA-synth_bsu"/>
</dbReference>
<comment type="subcellular location">
    <subcellularLocation>
        <location evidence="1 11">Cytoplasm</location>
    </subcellularLocation>
</comment>
<dbReference type="Pfam" id="PF02092">
    <property type="entry name" value="tRNA_synt_2f"/>
    <property type="match status" value="1"/>
</dbReference>
<dbReference type="NCBIfam" id="TIGR00211">
    <property type="entry name" value="glyS"/>
    <property type="match status" value="1"/>
</dbReference>
<evidence type="ECO:0000256" key="5">
    <source>
        <dbReference type="ARBA" id="ARBA00022598"/>
    </source>
</evidence>
<evidence type="ECO:0000256" key="2">
    <source>
        <dbReference type="ARBA" id="ARBA00008226"/>
    </source>
</evidence>
<dbReference type="HAMAP" id="MF_00255">
    <property type="entry name" value="Gly_tRNA_synth_beta"/>
    <property type="match status" value="1"/>
</dbReference>
<dbReference type="Proteomes" id="UP000058020">
    <property type="component" value="Chromosome"/>
</dbReference>
<dbReference type="GO" id="GO:0006426">
    <property type="term" value="P:glycyl-tRNA aminoacylation"/>
    <property type="evidence" value="ECO:0007669"/>
    <property type="project" value="UniProtKB-UniRule"/>
</dbReference>
<dbReference type="EC" id="6.1.1.14" evidence="11"/>
<dbReference type="KEGG" id="tho:SP60_06600"/>
<keyword evidence="4 11" id="KW-0963">Cytoplasm</keyword>
<dbReference type="GO" id="GO:0004814">
    <property type="term" value="F:arginine-tRNA ligase activity"/>
    <property type="evidence" value="ECO:0007669"/>
    <property type="project" value="InterPro"/>
</dbReference>
<dbReference type="GO" id="GO:0004820">
    <property type="term" value="F:glycine-tRNA ligase activity"/>
    <property type="evidence" value="ECO:0007669"/>
    <property type="project" value="UniProtKB-UniRule"/>
</dbReference>
<dbReference type="PRINTS" id="PR01045">
    <property type="entry name" value="TRNASYNTHGB"/>
</dbReference>
<evidence type="ECO:0000256" key="10">
    <source>
        <dbReference type="ARBA" id="ARBA00047937"/>
    </source>
</evidence>
<keyword evidence="7 11" id="KW-0067">ATP-binding</keyword>
<keyword evidence="9 11" id="KW-0030">Aminoacyl-tRNA synthetase</keyword>
<dbReference type="InterPro" id="IPR006194">
    <property type="entry name" value="Gly-tRNA-synth_heterodimer"/>
</dbReference>
<evidence type="ECO:0000256" key="9">
    <source>
        <dbReference type="ARBA" id="ARBA00023146"/>
    </source>
</evidence>
<evidence type="ECO:0000313" key="13">
    <source>
        <dbReference type="EMBL" id="ALE52897.1"/>
    </source>
</evidence>
<dbReference type="PROSITE" id="PS50861">
    <property type="entry name" value="AA_TRNA_LIGASE_II_GLYAB"/>
    <property type="match status" value="1"/>
</dbReference>
<proteinExistence type="inferred from homology"/>
<evidence type="ECO:0000256" key="7">
    <source>
        <dbReference type="ARBA" id="ARBA00022840"/>
    </source>
</evidence>
<evidence type="ECO:0000256" key="3">
    <source>
        <dbReference type="ARBA" id="ARBA00011209"/>
    </source>
</evidence>
<organism evidence="13 14">
    <name type="scientific">Candidatus Thioglobus autotrophicus</name>
    <dbReference type="NCBI Taxonomy" id="1705394"/>
    <lineage>
        <taxon>Bacteria</taxon>
        <taxon>Pseudomonadati</taxon>
        <taxon>Pseudomonadota</taxon>
        <taxon>Gammaproteobacteria</taxon>
        <taxon>Candidatus Pseudothioglobaceae</taxon>
        <taxon>Candidatus Thioglobus</taxon>
    </lineage>
</organism>
<evidence type="ECO:0000256" key="4">
    <source>
        <dbReference type="ARBA" id="ARBA00022490"/>
    </source>
</evidence>
<accession>A0A0M4P9R3</accession>
<evidence type="ECO:0000256" key="1">
    <source>
        <dbReference type="ARBA" id="ARBA00004496"/>
    </source>
</evidence>
<reference evidence="13 14" key="1">
    <citation type="journal article" date="2015" name="Genome Announc.">
        <title>Genome Sequence of 'Candidatus Thioglobus autotrophica' Strain EF1, a Chemoautotroph from the SUP05 Clade of Marine Gammaproteobacteria.</title>
        <authorList>
            <person name="Shah V."/>
            <person name="Morris R.M."/>
        </authorList>
    </citation>
    <scope>NUCLEOTIDE SEQUENCE [LARGE SCALE GENOMIC DNA]</scope>
    <source>
        <strain evidence="13 14">EF1</strain>
    </source>
</reference>
<evidence type="ECO:0000256" key="11">
    <source>
        <dbReference type="HAMAP-Rule" id="MF_00255"/>
    </source>
</evidence>
<keyword evidence="5 11" id="KW-0436">Ligase</keyword>
<dbReference type="PANTHER" id="PTHR30075">
    <property type="entry name" value="GLYCYL-TRNA SYNTHETASE"/>
    <property type="match status" value="1"/>
</dbReference>
<dbReference type="InterPro" id="IPR008909">
    <property type="entry name" value="DALR_anticod-bd"/>
</dbReference>
<evidence type="ECO:0000259" key="12">
    <source>
        <dbReference type="Pfam" id="PF05746"/>
    </source>
</evidence>
<dbReference type="PATRIC" id="fig|1705394.5.peg.1316"/>
<name>A0A0M4P9R3_9GAMM</name>
<keyword evidence="8 11" id="KW-0648">Protein biosynthesis</keyword>
<dbReference type="GO" id="GO:0006420">
    <property type="term" value="P:arginyl-tRNA aminoacylation"/>
    <property type="evidence" value="ECO:0007669"/>
    <property type="project" value="InterPro"/>
</dbReference>
<protein>
    <recommendedName>
        <fullName evidence="11">Glycine--tRNA ligase beta subunit</fullName>
        <ecNumber evidence="11">6.1.1.14</ecNumber>
    </recommendedName>
    <alternativeName>
        <fullName evidence="11">Glycyl-tRNA synthetase beta subunit</fullName>
        <shortName evidence="11">GlyRS</shortName>
    </alternativeName>
</protein>
<dbReference type="AlphaFoldDB" id="A0A0M4P9R3"/>
<dbReference type="GO" id="GO:0005829">
    <property type="term" value="C:cytosol"/>
    <property type="evidence" value="ECO:0007669"/>
    <property type="project" value="TreeGrafter"/>
</dbReference>
<gene>
    <name evidence="11" type="primary">glyS</name>
    <name evidence="13" type="ORF">SP60_06600</name>
</gene>
<dbReference type="PANTHER" id="PTHR30075:SF2">
    <property type="entry name" value="GLYCINE--TRNA LIGASE, CHLOROPLASTIC_MITOCHONDRIAL 2"/>
    <property type="match status" value="1"/>
</dbReference>
<dbReference type="Pfam" id="PF05746">
    <property type="entry name" value="DALR_1"/>
    <property type="match status" value="1"/>
</dbReference>
<dbReference type="GO" id="GO:0005524">
    <property type="term" value="F:ATP binding"/>
    <property type="evidence" value="ECO:0007669"/>
    <property type="project" value="UniProtKB-UniRule"/>
</dbReference>
<comment type="similarity">
    <text evidence="2 11">Belongs to the class-II aminoacyl-tRNA synthetase family.</text>
</comment>
<evidence type="ECO:0000313" key="14">
    <source>
        <dbReference type="Proteomes" id="UP000058020"/>
    </source>
</evidence>
<evidence type="ECO:0000256" key="6">
    <source>
        <dbReference type="ARBA" id="ARBA00022741"/>
    </source>
</evidence>